<dbReference type="STRING" id="155417.A0A4Q4STQ0"/>
<accession>A0A4Q4STQ0</accession>
<dbReference type="InterPro" id="IPR052895">
    <property type="entry name" value="HetReg/Transcr_Mod"/>
</dbReference>
<evidence type="ECO:0000259" key="2">
    <source>
        <dbReference type="Pfam" id="PF06985"/>
    </source>
</evidence>
<dbReference type="Pfam" id="PF06985">
    <property type="entry name" value="HET"/>
    <property type="match status" value="1"/>
</dbReference>
<dbReference type="Proteomes" id="UP000293360">
    <property type="component" value="Unassembled WGS sequence"/>
</dbReference>
<dbReference type="EMBL" id="QJNU01001068">
    <property type="protein sequence ID" value="RYO80101.1"/>
    <property type="molecule type" value="Genomic_DNA"/>
</dbReference>
<protein>
    <recommendedName>
        <fullName evidence="2">Heterokaryon incompatibility domain-containing protein</fullName>
    </recommendedName>
</protein>
<organism evidence="3 4">
    <name type="scientific">Monosporascus ibericus</name>
    <dbReference type="NCBI Taxonomy" id="155417"/>
    <lineage>
        <taxon>Eukaryota</taxon>
        <taxon>Fungi</taxon>
        <taxon>Dikarya</taxon>
        <taxon>Ascomycota</taxon>
        <taxon>Pezizomycotina</taxon>
        <taxon>Sordariomycetes</taxon>
        <taxon>Xylariomycetidae</taxon>
        <taxon>Xylariales</taxon>
        <taxon>Xylariales incertae sedis</taxon>
        <taxon>Monosporascus</taxon>
    </lineage>
</organism>
<dbReference type="PANTHER" id="PTHR24148:SF64">
    <property type="entry name" value="HETEROKARYON INCOMPATIBILITY DOMAIN-CONTAINING PROTEIN"/>
    <property type="match status" value="1"/>
</dbReference>
<dbReference type="PANTHER" id="PTHR24148">
    <property type="entry name" value="ANKYRIN REPEAT DOMAIN-CONTAINING PROTEIN 39 HOMOLOG-RELATED"/>
    <property type="match status" value="1"/>
</dbReference>
<comment type="caution">
    <text evidence="3">The sequence shown here is derived from an EMBL/GenBank/DDBJ whole genome shotgun (WGS) entry which is preliminary data.</text>
</comment>
<feature type="domain" description="Heterokaryon incompatibility" evidence="2">
    <location>
        <begin position="37"/>
        <end position="137"/>
    </location>
</feature>
<sequence>MEPYKYSPFGDGYSIRILTVYAGYGDEPLRGKLANLNTIRLTESLNYALKHARLGDKDRRLWVDQICINQEDTAERSEQVQFMNRIYKCANHVLVWLGIDERGTAEAAFGRVKALAETFADHLTGLPWFERAWIVQEIGTTSPATLFWGAHSIDWDTLYQVSERLTVSHHLRRHFNIDTAKVKFVFQRFMPPDLATRHGNRLSFVYELHCARHSKATDPRDRVDHTPRVCPCGGHGGGAEAGLIVLGGVQHLTLPSNYSEWNELRQGKGYMPSWVPDWRTYTSHILSEPTSPHPASGRFSDQDLKIDAGETILKIKGVCVDFVAKALKLLEPGTFHQRGGGKEPQVDTLWKEVCNHGGDGSDGSALFNLEYPYPDGNGEGDGHGGAILAYMQTLSNGGAARALRRRDADSRRNDADNDAEADYYRGISD</sequence>
<dbReference type="InterPro" id="IPR010730">
    <property type="entry name" value="HET"/>
</dbReference>
<feature type="compositionally biased region" description="Basic and acidic residues" evidence="1">
    <location>
        <begin position="405"/>
        <end position="415"/>
    </location>
</feature>
<dbReference type="AlphaFoldDB" id="A0A4Q4STQ0"/>
<evidence type="ECO:0000256" key="1">
    <source>
        <dbReference type="SAM" id="MobiDB-lite"/>
    </source>
</evidence>
<name>A0A4Q4STQ0_9PEZI</name>
<evidence type="ECO:0000313" key="3">
    <source>
        <dbReference type="EMBL" id="RYO80101.1"/>
    </source>
</evidence>
<gene>
    <name evidence="3" type="ORF">DL764_009939</name>
</gene>
<evidence type="ECO:0000313" key="4">
    <source>
        <dbReference type="Proteomes" id="UP000293360"/>
    </source>
</evidence>
<keyword evidence="4" id="KW-1185">Reference proteome</keyword>
<reference evidence="3 4" key="1">
    <citation type="submission" date="2018-06" db="EMBL/GenBank/DDBJ databases">
        <title>Complete Genomes of Monosporascus.</title>
        <authorList>
            <person name="Robinson A.J."/>
            <person name="Natvig D.O."/>
        </authorList>
    </citation>
    <scope>NUCLEOTIDE SEQUENCE [LARGE SCALE GENOMIC DNA]</scope>
    <source>
        <strain evidence="3 4">CBS 110550</strain>
    </source>
</reference>
<dbReference type="OrthoDB" id="2504919at2759"/>
<proteinExistence type="predicted"/>
<feature type="region of interest" description="Disordered" evidence="1">
    <location>
        <begin position="401"/>
        <end position="429"/>
    </location>
</feature>